<proteinExistence type="predicted"/>
<sequence>MNLFLSSCSVVHKVSYKT</sequence>
<accession>A0A2P2PKX3</accession>
<protein>
    <submittedName>
        <fullName evidence="1">Uncharacterized protein</fullName>
    </submittedName>
</protein>
<reference evidence="1" key="1">
    <citation type="submission" date="2018-02" db="EMBL/GenBank/DDBJ databases">
        <title>Rhizophora mucronata_Transcriptome.</title>
        <authorList>
            <person name="Meera S.P."/>
            <person name="Sreeshan A."/>
            <person name="Augustine A."/>
        </authorList>
    </citation>
    <scope>NUCLEOTIDE SEQUENCE</scope>
    <source>
        <tissue evidence="1">Leaf</tissue>
    </source>
</reference>
<organism evidence="1">
    <name type="scientific">Rhizophora mucronata</name>
    <name type="common">Asiatic mangrove</name>
    <dbReference type="NCBI Taxonomy" id="61149"/>
    <lineage>
        <taxon>Eukaryota</taxon>
        <taxon>Viridiplantae</taxon>
        <taxon>Streptophyta</taxon>
        <taxon>Embryophyta</taxon>
        <taxon>Tracheophyta</taxon>
        <taxon>Spermatophyta</taxon>
        <taxon>Magnoliopsida</taxon>
        <taxon>eudicotyledons</taxon>
        <taxon>Gunneridae</taxon>
        <taxon>Pentapetalae</taxon>
        <taxon>rosids</taxon>
        <taxon>fabids</taxon>
        <taxon>Malpighiales</taxon>
        <taxon>Rhizophoraceae</taxon>
        <taxon>Rhizophora</taxon>
    </lineage>
</organism>
<evidence type="ECO:0000313" key="1">
    <source>
        <dbReference type="EMBL" id="MBX55400.1"/>
    </source>
</evidence>
<name>A0A2P2PKX3_RHIMU</name>
<dbReference type="AlphaFoldDB" id="A0A2P2PKX3"/>
<dbReference type="EMBL" id="GGEC01074916">
    <property type="protein sequence ID" value="MBX55400.1"/>
    <property type="molecule type" value="Transcribed_RNA"/>
</dbReference>